<dbReference type="EMBL" id="SOZI01000088">
    <property type="protein sequence ID" value="TNY19662.1"/>
    <property type="molecule type" value="Genomic_DNA"/>
</dbReference>
<dbReference type="InterPro" id="IPR029058">
    <property type="entry name" value="AB_hydrolase_fold"/>
</dbReference>
<dbReference type="AlphaFoldDB" id="A0A5C5FTX8"/>
<sequence>MPASFNVGGLPVAVYGLDSLSPVKPDQPTRDVAVAFLLHGRGQRSDDALMVRFAERLVAYSVQQRDKEGGAPSAAKDLVVVTFDQRNHGHRLVAKDRQLGWVEGTKRRAKERQEQGLEPHELDNPSHAADMMAMQTGTARDVSFLVDFLPAAVFPNDERNVVDWYCAGISLGGHATWLALAHDPRISLGVPIIGSPSTHTLLTHRASNLPPPAGPLPLSPPHFPRSLVRLFEREDPANVPLARWTGRKVLVLSGEDDALVNFVHGGSEEFVRRLRDDAEGVTVEAWVQPKTCVSSLLPVSFPPQVGSHTLSSTF</sequence>
<gene>
    <name evidence="1" type="ORF">DMC30DRAFT_399744</name>
</gene>
<evidence type="ECO:0000313" key="2">
    <source>
        <dbReference type="Proteomes" id="UP000311382"/>
    </source>
</evidence>
<comment type="caution">
    <text evidence="1">The sequence shown here is derived from an EMBL/GenBank/DDBJ whole genome shotgun (WGS) entry which is preliminary data.</text>
</comment>
<dbReference type="OrthoDB" id="2152248at2759"/>
<reference evidence="1 2" key="1">
    <citation type="submission" date="2019-03" db="EMBL/GenBank/DDBJ databases">
        <title>Rhodosporidium diobovatum UCD-FST 08-225 genome sequencing, assembly, and annotation.</title>
        <authorList>
            <person name="Fakankun I.U."/>
            <person name="Fristensky B."/>
            <person name="Levin D.B."/>
        </authorList>
    </citation>
    <scope>NUCLEOTIDE SEQUENCE [LARGE SCALE GENOMIC DNA]</scope>
    <source>
        <strain evidence="1 2">UCD-FST 08-225</strain>
    </source>
</reference>
<dbReference type="Proteomes" id="UP000311382">
    <property type="component" value="Unassembled WGS sequence"/>
</dbReference>
<dbReference type="Gene3D" id="3.40.50.1820">
    <property type="entry name" value="alpha/beta hydrolase"/>
    <property type="match status" value="1"/>
</dbReference>
<name>A0A5C5FTX8_9BASI</name>
<dbReference type="PANTHER" id="PTHR47381:SF3">
    <property type="entry name" value="ALPHA_BETA-HYDROLASES SUPERFAMILY PROTEIN"/>
    <property type="match status" value="1"/>
</dbReference>
<keyword evidence="2" id="KW-1185">Reference proteome</keyword>
<organism evidence="1 2">
    <name type="scientific">Rhodotorula diobovata</name>
    <dbReference type="NCBI Taxonomy" id="5288"/>
    <lineage>
        <taxon>Eukaryota</taxon>
        <taxon>Fungi</taxon>
        <taxon>Dikarya</taxon>
        <taxon>Basidiomycota</taxon>
        <taxon>Pucciniomycotina</taxon>
        <taxon>Microbotryomycetes</taxon>
        <taxon>Sporidiobolales</taxon>
        <taxon>Sporidiobolaceae</taxon>
        <taxon>Rhodotorula</taxon>
    </lineage>
</organism>
<dbReference type="STRING" id="5288.A0A5C5FTX8"/>
<dbReference type="PANTHER" id="PTHR47381">
    <property type="entry name" value="ALPHA/BETA-HYDROLASES SUPERFAMILY PROTEIN"/>
    <property type="match status" value="1"/>
</dbReference>
<proteinExistence type="predicted"/>
<evidence type="ECO:0000313" key="1">
    <source>
        <dbReference type="EMBL" id="TNY19662.1"/>
    </source>
</evidence>
<protein>
    <recommendedName>
        <fullName evidence="3">Alpha/Beta hydrolase protein</fullName>
    </recommendedName>
</protein>
<accession>A0A5C5FTX8</accession>
<evidence type="ECO:0008006" key="3">
    <source>
        <dbReference type="Google" id="ProtNLM"/>
    </source>
</evidence>
<dbReference type="SUPFAM" id="SSF53474">
    <property type="entry name" value="alpha/beta-Hydrolases"/>
    <property type="match status" value="1"/>
</dbReference>